<organism evidence="2 3">
    <name type="scientific">Trichinella murrelli</name>
    <dbReference type="NCBI Taxonomy" id="144512"/>
    <lineage>
        <taxon>Eukaryota</taxon>
        <taxon>Metazoa</taxon>
        <taxon>Ecdysozoa</taxon>
        <taxon>Nematoda</taxon>
        <taxon>Enoplea</taxon>
        <taxon>Dorylaimia</taxon>
        <taxon>Trichinellida</taxon>
        <taxon>Trichinellidae</taxon>
        <taxon>Trichinella</taxon>
    </lineage>
</organism>
<evidence type="ECO:0000313" key="3">
    <source>
        <dbReference type="Proteomes" id="UP000055048"/>
    </source>
</evidence>
<dbReference type="Proteomes" id="UP000055048">
    <property type="component" value="Unassembled WGS sequence"/>
</dbReference>
<gene>
    <name evidence="2" type="ORF">T05_7891</name>
</gene>
<proteinExistence type="predicted"/>
<dbReference type="AlphaFoldDB" id="A0A0V0T1B7"/>
<keyword evidence="3" id="KW-1185">Reference proteome</keyword>
<evidence type="ECO:0000313" key="2">
    <source>
        <dbReference type="EMBL" id="KRX32760.1"/>
    </source>
</evidence>
<reference evidence="2 3" key="1">
    <citation type="submission" date="2015-01" db="EMBL/GenBank/DDBJ databases">
        <title>Evolution of Trichinella species and genotypes.</title>
        <authorList>
            <person name="Korhonen P.K."/>
            <person name="Edoardo P."/>
            <person name="Giuseppe L.R."/>
            <person name="Gasser R.B."/>
        </authorList>
    </citation>
    <scope>NUCLEOTIDE SEQUENCE [LARGE SCALE GENOMIC DNA]</scope>
    <source>
        <strain evidence="2">ISS417</strain>
    </source>
</reference>
<keyword evidence="1" id="KW-0812">Transmembrane</keyword>
<name>A0A0V0T1B7_9BILA</name>
<keyword evidence="1" id="KW-0472">Membrane</keyword>
<sequence length="59" mass="6753">MEFPNRPSKDICSNFNLTPKDIVVGLLNPTVVLVDLCLIPLSHRQCSRVKRNWRFSGAR</sequence>
<protein>
    <submittedName>
        <fullName evidence="2">Uncharacterized protein</fullName>
    </submittedName>
</protein>
<dbReference type="EMBL" id="JYDJ01001062">
    <property type="protein sequence ID" value="KRX32760.1"/>
    <property type="molecule type" value="Genomic_DNA"/>
</dbReference>
<accession>A0A0V0T1B7</accession>
<comment type="caution">
    <text evidence="2">The sequence shown here is derived from an EMBL/GenBank/DDBJ whole genome shotgun (WGS) entry which is preliminary data.</text>
</comment>
<keyword evidence="1" id="KW-1133">Transmembrane helix</keyword>
<evidence type="ECO:0000256" key="1">
    <source>
        <dbReference type="SAM" id="Phobius"/>
    </source>
</evidence>
<feature type="transmembrane region" description="Helical" evidence="1">
    <location>
        <begin position="22"/>
        <end position="41"/>
    </location>
</feature>